<dbReference type="InterPro" id="IPR001761">
    <property type="entry name" value="Peripla_BP/Lac1_sug-bd_dom"/>
</dbReference>
<evidence type="ECO:0000256" key="4">
    <source>
        <dbReference type="ARBA" id="ARBA00023163"/>
    </source>
</evidence>
<dbReference type="SUPFAM" id="SSF53822">
    <property type="entry name" value="Periplasmic binding protein-like I"/>
    <property type="match status" value="1"/>
</dbReference>
<accession>A0A523S3E0</accession>
<dbReference type="Pfam" id="PF00532">
    <property type="entry name" value="Peripla_BP_1"/>
    <property type="match status" value="1"/>
</dbReference>
<feature type="domain" description="HTH lacI-type" evidence="5">
    <location>
        <begin position="3"/>
        <end position="57"/>
    </location>
</feature>
<dbReference type="SUPFAM" id="SSF47413">
    <property type="entry name" value="lambda repressor-like DNA-binding domains"/>
    <property type="match status" value="1"/>
</dbReference>
<dbReference type="EMBL" id="SOKJ01000075">
    <property type="protein sequence ID" value="TET12544.1"/>
    <property type="molecule type" value="Genomic_DNA"/>
</dbReference>
<dbReference type="Pfam" id="PF00356">
    <property type="entry name" value="LacI"/>
    <property type="match status" value="1"/>
</dbReference>
<dbReference type="InterPro" id="IPR028082">
    <property type="entry name" value="Peripla_BP_I"/>
</dbReference>
<dbReference type="AlphaFoldDB" id="A0A523S3E0"/>
<evidence type="ECO:0000313" key="7">
    <source>
        <dbReference type="Proteomes" id="UP000316360"/>
    </source>
</evidence>
<gene>
    <name evidence="6" type="ORF">E3J84_01465</name>
</gene>
<dbReference type="GO" id="GO:0000976">
    <property type="term" value="F:transcription cis-regulatory region binding"/>
    <property type="evidence" value="ECO:0007669"/>
    <property type="project" value="TreeGrafter"/>
</dbReference>
<organism evidence="6 7">
    <name type="scientific">Aerophobetes bacterium</name>
    <dbReference type="NCBI Taxonomy" id="2030807"/>
    <lineage>
        <taxon>Bacteria</taxon>
        <taxon>Candidatus Aerophobota</taxon>
    </lineage>
</organism>
<evidence type="ECO:0000256" key="2">
    <source>
        <dbReference type="ARBA" id="ARBA00023015"/>
    </source>
</evidence>
<dbReference type="CDD" id="cd01392">
    <property type="entry name" value="HTH_LacI"/>
    <property type="match status" value="1"/>
</dbReference>
<evidence type="ECO:0000259" key="5">
    <source>
        <dbReference type="PROSITE" id="PS50932"/>
    </source>
</evidence>
<comment type="caution">
    <text evidence="6">The sequence shown here is derived from an EMBL/GenBank/DDBJ whole genome shotgun (WGS) entry which is preliminary data.</text>
</comment>
<name>A0A523S3E0_UNCAE</name>
<dbReference type="SMART" id="SM00354">
    <property type="entry name" value="HTH_LACI"/>
    <property type="match status" value="1"/>
</dbReference>
<keyword evidence="1" id="KW-0678">Repressor</keyword>
<dbReference type="CDD" id="cd06267">
    <property type="entry name" value="PBP1_LacI_sugar_binding-like"/>
    <property type="match status" value="1"/>
</dbReference>
<evidence type="ECO:0000313" key="6">
    <source>
        <dbReference type="EMBL" id="TET12544.1"/>
    </source>
</evidence>
<dbReference type="Gene3D" id="1.10.260.40">
    <property type="entry name" value="lambda repressor-like DNA-binding domains"/>
    <property type="match status" value="1"/>
</dbReference>
<evidence type="ECO:0000256" key="1">
    <source>
        <dbReference type="ARBA" id="ARBA00022491"/>
    </source>
</evidence>
<feature type="non-terminal residue" evidence="6">
    <location>
        <position position="321"/>
    </location>
</feature>
<keyword evidence="2" id="KW-0805">Transcription regulation</keyword>
<dbReference type="PANTHER" id="PTHR30146:SF148">
    <property type="entry name" value="HTH-TYPE TRANSCRIPTIONAL REPRESSOR PURR-RELATED"/>
    <property type="match status" value="1"/>
</dbReference>
<dbReference type="PANTHER" id="PTHR30146">
    <property type="entry name" value="LACI-RELATED TRANSCRIPTIONAL REPRESSOR"/>
    <property type="match status" value="1"/>
</dbReference>
<evidence type="ECO:0000256" key="3">
    <source>
        <dbReference type="ARBA" id="ARBA00023125"/>
    </source>
</evidence>
<sequence length="321" mass="36142">MRKTLKDVAREAGVSITVASRGLGSYGYVSRESREKVLRAAKKIGYQPDQIAKSLKTQQTYTIGLLISDITNVWFTTVVRAIEDVAEQNGYNLILCNTDENQEKETRYLKVLYGKKIDGLIIAATGEKSPYLKKLIRGGLSVILIDRKLKGFHITEVTVDNEFGACEAVKHLINLGHKRIGVINGHPRTTPGEERFEGYKRALAENNISLDPALVKYGDFRIEKARKASQELIKMKNPPTAIFVANNVMVMGTYQVLKENNVRIPEEMAVVGFDDPEWASLMEPSLTTVRQPRHSIGTMACQVLLQRIRKNERKRLPDEEI</sequence>
<proteinExistence type="predicted"/>
<reference evidence="6 7" key="1">
    <citation type="submission" date="2019-03" db="EMBL/GenBank/DDBJ databases">
        <title>Metabolic potential of uncultured bacteria and archaea associated with petroleum seepage in deep-sea sediments.</title>
        <authorList>
            <person name="Dong X."/>
            <person name="Hubert C."/>
        </authorList>
    </citation>
    <scope>NUCLEOTIDE SEQUENCE [LARGE SCALE GENOMIC DNA]</scope>
    <source>
        <strain evidence="6">E44_bin7</strain>
    </source>
</reference>
<keyword evidence="3" id="KW-0238">DNA-binding</keyword>
<dbReference type="Gene3D" id="3.40.50.2300">
    <property type="match status" value="2"/>
</dbReference>
<dbReference type="GO" id="GO:0003700">
    <property type="term" value="F:DNA-binding transcription factor activity"/>
    <property type="evidence" value="ECO:0007669"/>
    <property type="project" value="TreeGrafter"/>
</dbReference>
<dbReference type="InterPro" id="IPR000843">
    <property type="entry name" value="HTH_LacI"/>
</dbReference>
<dbReference type="PROSITE" id="PS50932">
    <property type="entry name" value="HTH_LACI_2"/>
    <property type="match status" value="1"/>
</dbReference>
<keyword evidence="4" id="KW-0804">Transcription</keyword>
<dbReference type="Proteomes" id="UP000316360">
    <property type="component" value="Unassembled WGS sequence"/>
</dbReference>
<protein>
    <submittedName>
        <fullName evidence="6">LacI family transcriptional regulator</fullName>
    </submittedName>
</protein>
<dbReference type="InterPro" id="IPR010982">
    <property type="entry name" value="Lambda_DNA-bd_dom_sf"/>
</dbReference>